<evidence type="ECO:0000313" key="9">
    <source>
        <dbReference type="Proteomes" id="UP000006176"/>
    </source>
</evidence>
<dbReference type="PANTHER" id="PTHR30429">
    <property type="entry name" value="D-METHIONINE-BINDING LIPOPROTEIN METQ"/>
    <property type="match status" value="1"/>
</dbReference>
<dbReference type="EMBL" id="CP003333">
    <property type="protein sequence ID" value="AFL67714.1"/>
    <property type="molecule type" value="Genomic_DNA"/>
</dbReference>
<evidence type="ECO:0000256" key="6">
    <source>
        <dbReference type="PIRNR" id="PIRNR002854"/>
    </source>
</evidence>
<keyword evidence="3" id="KW-0472">Membrane</keyword>
<keyword evidence="2" id="KW-0732">Signal</keyword>
<evidence type="ECO:0000313" key="8">
    <source>
        <dbReference type="EMBL" id="AFL67714.1"/>
    </source>
</evidence>
<comment type="subcellular location">
    <subcellularLocation>
        <location evidence="1">Membrane</location>
        <topology evidence="1">Lipid-anchor</topology>
    </subcellularLocation>
</comment>
<dbReference type="Gene3D" id="3.40.190.10">
    <property type="entry name" value="Periplasmic binding protein-like II"/>
    <property type="match status" value="2"/>
</dbReference>
<organism evidence="8 9">
    <name type="scientific">Sulfurospirillum barnesii (strain ATCC 700032 / DSM 10660 / SES-3)</name>
    <dbReference type="NCBI Taxonomy" id="760154"/>
    <lineage>
        <taxon>Bacteria</taxon>
        <taxon>Pseudomonadati</taxon>
        <taxon>Campylobacterota</taxon>
        <taxon>Epsilonproteobacteria</taxon>
        <taxon>Campylobacterales</taxon>
        <taxon>Sulfurospirillaceae</taxon>
        <taxon>Sulfurospirillum</taxon>
    </lineage>
</organism>
<dbReference type="PANTHER" id="PTHR30429:SF0">
    <property type="entry name" value="METHIONINE-BINDING LIPOPROTEIN METQ"/>
    <property type="match status" value="1"/>
</dbReference>
<dbReference type="InterPro" id="IPR004872">
    <property type="entry name" value="Lipoprotein_NlpA"/>
</dbReference>
<dbReference type="PROSITE" id="PS51257">
    <property type="entry name" value="PROKAR_LIPOPROTEIN"/>
    <property type="match status" value="1"/>
</dbReference>
<keyword evidence="4" id="KW-0564">Palmitate</keyword>
<evidence type="ECO:0000256" key="7">
    <source>
        <dbReference type="PIRSR" id="PIRSR002854-1"/>
    </source>
</evidence>
<protein>
    <recommendedName>
        <fullName evidence="6">Lipoprotein</fullName>
    </recommendedName>
</protein>
<name>I3XUU0_SULBS</name>
<dbReference type="Proteomes" id="UP000006176">
    <property type="component" value="Chromosome"/>
</dbReference>
<evidence type="ECO:0000256" key="3">
    <source>
        <dbReference type="ARBA" id="ARBA00023136"/>
    </source>
</evidence>
<dbReference type="GO" id="GO:0016020">
    <property type="term" value="C:membrane"/>
    <property type="evidence" value="ECO:0007669"/>
    <property type="project" value="UniProtKB-SubCell"/>
</dbReference>
<dbReference type="PATRIC" id="fig|760154.4.peg.392"/>
<dbReference type="AlphaFoldDB" id="I3XUU0"/>
<comment type="similarity">
    <text evidence="6">Belongs to the nlpA lipoprotein family.</text>
</comment>
<evidence type="ECO:0000256" key="5">
    <source>
        <dbReference type="ARBA" id="ARBA00023288"/>
    </source>
</evidence>
<dbReference type="OrthoDB" id="9812878at2"/>
<keyword evidence="5 6" id="KW-0449">Lipoprotein</keyword>
<dbReference type="RefSeq" id="WP_014768594.1">
    <property type="nucleotide sequence ID" value="NC_018002.1"/>
</dbReference>
<dbReference type="KEGG" id="sba:Sulba_0395"/>
<evidence type="ECO:0000256" key="2">
    <source>
        <dbReference type="ARBA" id="ARBA00022729"/>
    </source>
</evidence>
<dbReference type="STRING" id="760154.Sulba_0395"/>
<dbReference type="Pfam" id="PF03180">
    <property type="entry name" value="Lipoprotein_9"/>
    <property type="match status" value="1"/>
</dbReference>
<dbReference type="HOGENOM" id="CLU_067080_0_0_7"/>
<evidence type="ECO:0000256" key="1">
    <source>
        <dbReference type="ARBA" id="ARBA00004635"/>
    </source>
</evidence>
<sequence length="274" mass="29493">MYKGLGVILVGALLVFSGCSSDKKGEEKAAVAKEDKSAKTIVVGATPVPHSEILEIVKPLLAKEGYTLEIKVFNDYVIPNKVTDSGEIDANFFQHTPYLVEFNKNQGTKLVSVGNIHIEPIGIYSKKIKSLLELKENDSVAIPNDPSNGGRALDVLASAGLIKLKDGELKTKLDIVENPKNLTFTELEAAQLPRVIEDFTLAVINTNYALPAGLNPSSDALALESANSPYANILVVKAGNENSDKTKALLKAVQSNEVKKFITEKYKGAIVPAF</sequence>
<feature type="lipid moiety-binding region" description="S-diacylglycerol cysteine" evidence="7">
    <location>
        <position position="19"/>
    </location>
</feature>
<reference evidence="8 9" key="1">
    <citation type="submission" date="2012-06" db="EMBL/GenBank/DDBJ databases">
        <title>Complete sequence of Sulfurospirillum barnesii SES-3.</title>
        <authorList>
            <consortium name="US DOE Joint Genome Institute"/>
            <person name="Lucas S."/>
            <person name="Han J."/>
            <person name="Lapidus A."/>
            <person name="Cheng J.-F."/>
            <person name="Goodwin L."/>
            <person name="Pitluck S."/>
            <person name="Peters L."/>
            <person name="Ovchinnikova G."/>
            <person name="Lu M."/>
            <person name="Detter J.C."/>
            <person name="Han C."/>
            <person name="Tapia R."/>
            <person name="Land M."/>
            <person name="Hauser L."/>
            <person name="Kyrpides N."/>
            <person name="Ivanova N."/>
            <person name="Pagani I."/>
            <person name="Stolz J."/>
            <person name="Arkin A."/>
            <person name="Dehal P."/>
            <person name="Oremland R."/>
            <person name="Saltikov C."/>
            <person name="Basu P."/>
            <person name="Hollibaugh J."/>
            <person name="Newman D."/>
            <person name="Stolyar S."/>
            <person name="Hazen T."/>
            <person name="Woyke T."/>
        </authorList>
    </citation>
    <scope>NUCLEOTIDE SEQUENCE [LARGE SCALE GENOMIC DNA]</scope>
    <source>
        <strain evidence="9">ATCC 700032 / DSM 10660 / SES-3</strain>
    </source>
</reference>
<gene>
    <name evidence="8" type="ordered locus">Sulba_0395</name>
</gene>
<dbReference type="SUPFAM" id="SSF53850">
    <property type="entry name" value="Periplasmic binding protein-like II"/>
    <property type="match status" value="1"/>
</dbReference>
<dbReference type="eggNOG" id="COG1464">
    <property type="taxonomic scope" value="Bacteria"/>
</dbReference>
<keyword evidence="9" id="KW-1185">Reference proteome</keyword>
<accession>I3XUU0</accession>
<proteinExistence type="inferred from homology"/>
<dbReference type="NCBIfam" id="TIGR00363">
    <property type="entry name" value="MetQ/NlpA family lipoprotein"/>
    <property type="match status" value="1"/>
</dbReference>
<dbReference type="PIRSF" id="PIRSF002854">
    <property type="entry name" value="MetQ"/>
    <property type="match status" value="1"/>
</dbReference>
<evidence type="ECO:0000256" key="4">
    <source>
        <dbReference type="ARBA" id="ARBA00023139"/>
    </source>
</evidence>
<dbReference type="CDD" id="cd13597">
    <property type="entry name" value="PBP2_lipoprotein_Tp32"/>
    <property type="match status" value="1"/>
</dbReference>